<evidence type="ECO:0000313" key="9">
    <source>
        <dbReference type="EMBL" id="GAA2598107.1"/>
    </source>
</evidence>
<feature type="transmembrane region" description="Helical" evidence="7">
    <location>
        <begin position="305"/>
        <end position="333"/>
    </location>
</feature>
<reference evidence="9 10" key="1">
    <citation type="journal article" date="2019" name="Int. J. Syst. Evol. Microbiol.">
        <title>The Global Catalogue of Microorganisms (GCM) 10K type strain sequencing project: providing services to taxonomists for standard genome sequencing and annotation.</title>
        <authorList>
            <consortium name="The Broad Institute Genomics Platform"/>
            <consortium name="The Broad Institute Genome Sequencing Center for Infectious Disease"/>
            <person name="Wu L."/>
            <person name="Ma J."/>
        </authorList>
    </citation>
    <scope>NUCLEOTIDE SEQUENCE [LARGE SCALE GENOMIC DNA]</scope>
    <source>
        <strain evidence="9 10">JCM 16373</strain>
    </source>
</reference>
<accession>A0ABN3PR83</accession>
<name>A0ABN3PR83_9ACTN</name>
<keyword evidence="4 7" id="KW-0472">Membrane</keyword>
<feature type="compositionally biased region" description="Low complexity" evidence="6">
    <location>
        <begin position="8"/>
        <end position="21"/>
    </location>
</feature>
<dbReference type="Gene3D" id="1.20.1250.20">
    <property type="entry name" value="MFS general substrate transporter like domains"/>
    <property type="match status" value="1"/>
</dbReference>
<dbReference type="PANTHER" id="PTHR42718">
    <property type="entry name" value="MAJOR FACILITATOR SUPERFAMILY MULTIDRUG TRANSPORTER MFSC"/>
    <property type="match status" value="1"/>
</dbReference>
<proteinExistence type="predicted"/>
<keyword evidence="2 7" id="KW-0812">Transmembrane</keyword>
<feature type="transmembrane region" description="Helical" evidence="7">
    <location>
        <begin position="82"/>
        <end position="102"/>
    </location>
</feature>
<dbReference type="RefSeq" id="WP_344562444.1">
    <property type="nucleotide sequence ID" value="NZ_BAAARJ010000003.1"/>
</dbReference>
<dbReference type="PROSITE" id="PS50850">
    <property type="entry name" value="MFS"/>
    <property type="match status" value="1"/>
</dbReference>
<keyword evidence="10" id="KW-1185">Reference proteome</keyword>
<dbReference type="PANTHER" id="PTHR42718:SF39">
    <property type="entry name" value="ACTINORHODIN TRANSPORTER-RELATED"/>
    <property type="match status" value="1"/>
</dbReference>
<feature type="transmembrane region" description="Helical" evidence="7">
    <location>
        <begin position="373"/>
        <end position="394"/>
    </location>
</feature>
<feature type="transmembrane region" description="Helical" evidence="7">
    <location>
        <begin position="345"/>
        <end position="366"/>
    </location>
</feature>
<evidence type="ECO:0000256" key="7">
    <source>
        <dbReference type="SAM" id="Phobius"/>
    </source>
</evidence>
<feature type="transmembrane region" description="Helical" evidence="7">
    <location>
        <begin position="176"/>
        <end position="200"/>
    </location>
</feature>
<comment type="subcellular location">
    <subcellularLocation>
        <location evidence="1">Cell membrane</location>
        <topology evidence="1">Multi-pass membrane protein</topology>
    </subcellularLocation>
</comment>
<sequence>MEQHRTHPGPGTAEAATAGAAGSAEAAGTAGTAGTAHEAAPHPRRWAALGVMLTALFMNLLDVTVVTVALPAMRSGLGAGYAASQWFLTAYTLAFGAGVVTGGRLGDRFGRRRLFLLGVAAFTLASAACALAPDAALMIAARAAQGGAAALMVPQVMATVYAVFPLRERGAASGAFGAVTGFAGVAGPVLGGVCVTYDLAGLGWRAIFWVNVPLGLATLAAAALVVPDTRAKDPLRMDVTGVVLLTGGLLCALYPLVQGRDAGWPGWMKGALVAAPVVLALYALHARAKDRRDRSALVPLRLFALPGFGAGAAVLFTVHLVMIGFFVAVSLALQLGLGYSALRTGLVFLPWALGGALAAQLMRYAVPRLGRQVVSLGALVAALGLLWFATALGAGGGWPAMSPGLFLGGVGTVCVIGPSFMFAGTGVAPRDAGAASGSCNAAVQLGGALGTALLAVLLFAPLASRAEKTAGAGGTGAGAGPGSGSRGAARLEELVGRVPRGTRVELFTDAFWSYTVVAVAGLLLVAALAQALPKDARPYAR</sequence>
<feature type="transmembrane region" description="Helical" evidence="7">
    <location>
        <begin position="239"/>
        <end position="257"/>
    </location>
</feature>
<dbReference type="Pfam" id="PF07690">
    <property type="entry name" value="MFS_1"/>
    <property type="match status" value="1"/>
</dbReference>
<feature type="region of interest" description="Disordered" evidence="6">
    <location>
        <begin position="1"/>
        <end position="21"/>
    </location>
</feature>
<keyword evidence="3 7" id="KW-1133">Transmembrane helix</keyword>
<dbReference type="Proteomes" id="UP001501447">
    <property type="component" value="Unassembled WGS sequence"/>
</dbReference>
<evidence type="ECO:0000313" key="10">
    <source>
        <dbReference type="Proteomes" id="UP001501447"/>
    </source>
</evidence>
<dbReference type="CDD" id="cd17321">
    <property type="entry name" value="MFS_MMR_MDR_like"/>
    <property type="match status" value="1"/>
</dbReference>
<evidence type="ECO:0000259" key="8">
    <source>
        <dbReference type="PROSITE" id="PS50850"/>
    </source>
</evidence>
<feature type="transmembrane region" description="Helical" evidence="7">
    <location>
        <begin position="114"/>
        <end position="133"/>
    </location>
</feature>
<evidence type="ECO:0000256" key="3">
    <source>
        <dbReference type="ARBA" id="ARBA00022989"/>
    </source>
</evidence>
<evidence type="ECO:0000256" key="2">
    <source>
        <dbReference type="ARBA" id="ARBA00022692"/>
    </source>
</evidence>
<gene>
    <name evidence="9" type="ORF">GCM10009863_09340</name>
</gene>
<feature type="transmembrane region" description="Helical" evidence="7">
    <location>
        <begin position="206"/>
        <end position="227"/>
    </location>
</feature>
<comment type="caution">
    <text evidence="9">The sequence shown here is derived from an EMBL/GenBank/DDBJ whole genome shotgun (WGS) entry which is preliminary data.</text>
</comment>
<evidence type="ECO:0000256" key="5">
    <source>
        <dbReference type="ARBA" id="ARBA00023251"/>
    </source>
</evidence>
<feature type="domain" description="Major facilitator superfamily (MFS) profile" evidence="8">
    <location>
        <begin position="48"/>
        <end position="533"/>
    </location>
</feature>
<feature type="transmembrane region" description="Helical" evidence="7">
    <location>
        <begin position="406"/>
        <end position="429"/>
    </location>
</feature>
<evidence type="ECO:0000256" key="4">
    <source>
        <dbReference type="ARBA" id="ARBA00023136"/>
    </source>
</evidence>
<dbReference type="InterPro" id="IPR011701">
    <property type="entry name" value="MFS"/>
</dbReference>
<dbReference type="InterPro" id="IPR020846">
    <property type="entry name" value="MFS_dom"/>
</dbReference>
<keyword evidence="5" id="KW-0046">Antibiotic resistance</keyword>
<dbReference type="EMBL" id="BAAARJ010000003">
    <property type="protein sequence ID" value="GAA2598107.1"/>
    <property type="molecule type" value="Genomic_DNA"/>
</dbReference>
<feature type="transmembrane region" description="Helical" evidence="7">
    <location>
        <begin position="46"/>
        <end position="70"/>
    </location>
</feature>
<feature type="transmembrane region" description="Helical" evidence="7">
    <location>
        <begin position="139"/>
        <end position="164"/>
    </location>
</feature>
<feature type="transmembrane region" description="Helical" evidence="7">
    <location>
        <begin position="511"/>
        <end position="532"/>
    </location>
</feature>
<organism evidence="9 10">
    <name type="scientific">Streptomyces axinellae</name>
    <dbReference type="NCBI Taxonomy" id="552788"/>
    <lineage>
        <taxon>Bacteria</taxon>
        <taxon>Bacillati</taxon>
        <taxon>Actinomycetota</taxon>
        <taxon>Actinomycetes</taxon>
        <taxon>Kitasatosporales</taxon>
        <taxon>Streptomycetaceae</taxon>
        <taxon>Streptomyces</taxon>
    </lineage>
</organism>
<protein>
    <submittedName>
        <fullName evidence="9">MFS transporter</fullName>
    </submittedName>
</protein>
<evidence type="ECO:0000256" key="1">
    <source>
        <dbReference type="ARBA" id="ARBA00004651"/>
    </source>
</evidence>
<dbReference type="SUPFAM" id="SSF103473">
    <property type="entry name" value="MFS general substrate transporter"/>
    <property type="match status" value="1"/>
</dbReference>
<dbReference type="InterPro" id="IPR036259">
    <property type="entry name" value="MFS_trans_sf"/>
</dbReference>
<feature type="transmembrane region" description="Helical" evidence="7">
    <location>
        <begin position="263"/>
        <end position="284"/>
    </location>
</feature>
<feature type="transmembrane region" description="Helical" evidence="7">
    <location>
        <begin position="441"/>
        <end position="460"/>
    </location>
</feature>
<evidence type="ECO:0000256" key="6">
    <source>
        <dbReference type="SAM" id="MobiDB-lite"/>
    </source>
</evidence>
<dbReference type="Gene3D" id="1.20.1720.10">
    <property type="entry name" value="Multidrug resistance protein D"/>
    <property type="match status" value="1"/>
</dbReference>